<evidence type="ECO:0000259" key="1">
    <source>
        <dbReference type="PROSITE" id="PS51502"/>
    </source>
</evidence>
<name>A0A0J0XBS6_9TREE</name>
<dbReference type="InterPro" id="IPR011008">
    <property type="entry name" value="Dimeric_a/b-barrel"/>
</dbReference>
<dbReference type="InterPro" id="IPR013097">
    <property type="entry name" value="Dabb"/>
</dbReference>
<organism evidence="2 3">
    <name type="scientific">Cutaneotrichosporon oleaginosum</name>
    <dbReference type="NCBI Taxonomy" id="879819"/>
    <lineage>
        <taxon>Eukaryota</taxon>
        <taxon>Fungi</taxon>
        <taxon>Dikarya</taxon>
        <taxon>Basidiomycota</taxon>
        <taxon>Agaricomycotina</taxon>
        <taxon>Tremellomycetes</taxon>
        <taxon>Trichosporonales</taxon>
        <taxon>Trichosporonaceae</taxon>
        <taxon>Cutaneotrichosporon</taxon>
    </lineage>
</organism>
<sequence length="93" mass="10264">MRPPRPVHHVVAYRLAPSGDPQALVRAATSLPDTARLNGAPYIRRVTGGKQNSPLAMADGMHVVFVLEFACEADRDYWVFTDPAYKAFKVGPR</sequence>
<evidence type="ECO:0000313" key="2">
    <source>
        <dbReference type="EMBL" id="KLT38516.1"/>
    </source>
</evidence>
<dbReference type="EMBL" id="KQ087300">
    <property type="protein sequence ID" value="KLT38516.1"/>
    <property type="molecule type" value="Genomic_DNA"/>
</dbReference>
<keyword evidence="3" id="KW-1185">Reference proteome</keyword>
<dbReference type="SUPFAM" id="SSF54909">
    <property type="entry name" value="Dimeric alpha+beta barrel"/>
    <property type="match status" value="1"/>
</dbReference>
<dbReference type="STRING" id="879819.A0A0J0XBS6"/>
<dbReference type="Gene3D" id="3.30.70.100">
    <property type="match status" value="1"/>
</dbReference>
<dbReference type="RefSeq" id="XP_018275007.1">
    <property type="nucleotide sequence ID" value="XM_018420582.1"/>
</dbReference>
<feature type="domain" description="Stress-response A/B barrel" evidence="1">
    <location>
        <begin position="7"/>
        <end position="93"/>
    </location>
</feature>
<dbReference type="OrthoDB" id="1601230at2759"/>
<dbReference type="AlphaFoldDB" id="A0A0J0XBS6"/>
<dbReference type="PROSITE" id="PS51502">
    <property type="entry name" value="S_R_A_B_BARREL"/>
    <property type="match status" value="1"/>
</dbReference>
<proteinExistence type="predicted"/>
<reference evidence="2 3" key="1">
    <citation type="submission" date="2015-03" db="EMBL/GenBank/DDBJ databases">
        <title>Genomics and transcriptomics of the oil-accumulating basidiomycete yeast T. oleaginosus allow insights into substrate utilization and the diverse evolutionary trajectories of mating systems in fungi.</title>
        <authorList>
            <consortium name="DOE Joint Genome Institute"/>
            <person name="Kourist R."/>
            <person name="Kracht O."/>
            <person name="Bracharz F."/>
            <person name="Lipzen A."/>
            <person name="Nolan M."/>
            <person name="Ohm R."/>
            <person name="Grigoriev I."/>
            <person name="Sun S."/>
            <person name="Heitman J."/>
            <person name="Bruck T."/>
            <person name="Nowrousian M."/>
        </authorList>
    </citation>
    <scope>NUCLEOTIDE SEQUENCE [LARGE SCALE GENOMIC DNA]</scope>
    <source>
        <strain evidence="2 3">IBC0246</strain>
    </source>
</reference>
<protein>
    <recommendedName>
        <fullName evidence="1">Stress-response A/B barrel domain-containing protein</fullName>
    </recommendedName>
</protein>
<dbReference type="Proteomes" id="UP000053611">
    <property type="component" value="Unassembled WGS sequence"/>
</dbReference>
<gene>
    <name evidence="2" type="ORF">CC85DRAFT_252880</name>
</gene>
<evidence type="ECO:0000313" key="3">
    <source>
        <dbReference type="Proteomes" id="UP000053611"/>
    </source>
</evidence>
<dbReference type="GeneID" id="28981185"/>
<accession>A0A0J0XBS6</accession>